<organism evidence="2 3">
    <name type="scientific">Chilo suppressalis</name>
    <name type="common">Asiatic rice borer moth</name>
    <dbReference type="NCBI Taxonomy" id="168631"/>
    <lineage>
        <taxon>Eukaryota</taxon>
        <taxon>Metazoa</taxon>
        <taxon>Ecdysozoa</taxon>
        <taxon>Arthropoda</taxon>
        <taxon>Hexapoda</taxon>
        <taxon>Insecta</taxon>
        <taxon>Pterygota</taxon>
        <taxon>Neoptera</taxon>
        <taxon>Endopterygota</taxon>
        <taxon>Lepidoptera</taxon>
        <taxon>Glossata</taxon>
        <taxon>Ditrysia</taxon>
        <taxon>Pyraloidea</taxon>
        <taxon>Crambidae</taxon>
        <taxon>Crambinae</taxon>
        <taxon>Chilo</taxon>
    </lineage>
</organism>
<dbReference type="SUPFAM" id="SSF57756">
    <property type="entry name" value="Retrovirus zinc finger-like domains"/>
    <property type="match status" value="1"/>
</dbReference>
<feature type="region of interest" description="Disordered" evidence="1">
    <location>
        <begin position="1"/>
        <end position="26"/>
    </location>
</feature>
<evidence type="ECO:0000313" key="3">
    <source>
        <dbReference type="Proteomes" id="UP001153292"/>
    </source>
</evidence>
<evidence type="ECO:0000256" key="1">
    <source>
        <dbReference type="SAM" id="MobiDB-lite"/>
    </source>
</evidence>
<sequence>MPTLRSPTRRRSVDDEGAAVSSDADRATLETAVAVAPEGDQRMELEQSPSVSILTELTQSQPPPVPAGYENQFQEYAAGIVDHVKKIIGQLDHKKSGSTSVTKSQKMEALSHCQSIISLCAGLTKEASSRSAPLSPPPPTSPPSHQAGNADSLAMAELALIKKDIREIKDKLSSGGAPTRTTYAHMASTSGKGIPPAAPTPVNTIKTARPALILTCDATNNTTPREAATKVLRKVINCNETGYTVARLTQLSKGKTKVEFDKPEHREDALRRFKQASPSLGARAEPEKRISAMVILKGISKEVKKEELMEHIIRQNPELGGCGAEEISIKFIRNNRNTALYNAVLTTSPRAWTVLTRMGRVRVEFQRVHVENFSPFLQCRRCQQFGHTQTRCERPELCSHCSRGDHTAQACPTAAAPPTCGNCVSFNARNPYPCPKCIYR</sequence>
<name>A0ABN8B9C6_CHISP</name>
<evidence type="ECO:0008006" key="4">
    <source>
        <dbReference type="Google" id="ProtNLM"/>
    </source>
</evidence>
<protein>
    <recommendedName>
        <fullName evidence="4">Gag-like protein</fullName>
    </recommendedName>
</protein>
<accession>A0ABN8B9C6</accession>
<keyword evidence="3" id="KW-1185">Reference proteome</keyword>
<feature type="region of interest" description="Disordered" evidence="1">
    <location>
        <begin position="128"/>
        <end position="148"/>
    </location>
</feature>
<dbReference type="Proteomes" id="UP001153292">
    <property type="component" value="Chromosome 6"/>
</dbReference>
<dbReference type="EMBL" id="OU963899">
    <property type="protein sequence ID" value="CAH0406248.1"/>
    <property type="molecule type" value="Genomic_DNA"/>
</dbReference>
<gene>
    <name evidence="2" type="ORF">CHILSU_LOCUS9622</name>
</gene>
<proteinExistence type="predicted"/>
<reference evidence="2" key="1">
    <citation type="submission" date="2021-12" db="EMBL/GenBank/DDBJ databases">
        <authorList>
            <person name="King R."/>
        </authorList>
    </citation>
    <scope>NUCLEOTIDE SEQUENCE</scope>
</reference>
<dbReference type="InterPro" id="IPR036875">
    <property type="entry name" value="Znf_CCHC_sf"/>
</dbReference>
<evidence type="ECO:0000313" key="2">
    <source>
        <dbReference type="EMBL" id="CAH0406248.1"/>
    </source>
</evidence>